<gene>
    <name evidence="2" type="ORF">Ctob_003078</name>
</gene>
<dbReference type="OrthoDB" id="431908at2759"/>
<dbReference type="EMBL" id="JWZX01003220">
    <property type="protein sequence ID" value="KOO23092.1"/>
    <property type="molecule type" value="Genomic_DNA"/>
</dbReference>
<organism evidence="2 3">
    <name type="scientific">Chrysochromulina tobinii</name>
    <dbReference type="NCBI Taxonomy" id="1460289"/>
    <lineage>
        <taxon>Eukaryota</taxon>
        <taxon>Haptista</taxon>
        <taxon>Haptophyta</taxon>
        <taxon>Prymnesiophyceae</taxon>
        <taxon>Prymnesiales</taxon>
        <taxon>Chrysochromulinaceae</taxon>
        <taxon>Chrysochromulina</taxon>
    </lineage>
</organism>
<comment type="caution">
    <text evidence="2">The sequence shown here is derived from an EMBL/GenBank/DDBJ whole genome shotgun (WGS) entry which is preliminary data.</text>
</comment>
<keyword evidence="3" id="KW-1185">Reference proteome</keyword>
<evidence type="ECO:0000313" key="2">
    <source>
        <dbReference type="EMBL" id="KOO23092.1"/>
    </source>
</evidence>
<reference evidence="3" key="1">
    <citation type="journal article" date="2015" name="PLoS Genet.">
        <title>Genome Sequence and Transcriptome Analyses of Chrysochromulina tobin: Metabolic Tools for Enhanced Algal Fitness in the Prominent Order Prymnesiales (Haptophyceae).</title>
        <authorList>
            <person name="Hovde B.T."/>
            <person name="Deodato C.R."/>
            <person name="Hunsperger H.M."/>
            <person name="Ryken S.A."/>
            <person name="Yost W."/>
            <person name="Jha R.K."/>
            <person name="Patterson J."/>
            <person name="Monnat R.J. Jr."/>
            <person name="Barlow S.B."/>
            <person name="Starkenburg S.R."/>
            <person name="Cattolico R.A."/>
        </authorList>
    </citation>
    <scope>NUCLEOTIDE SEQUENCE</scope>
    <source>
        <strain evidence="3">CCMP291</strain>
    </source>
</reference>
<feature type="region of interest" description="Disordered" evidence="1">
    <location>
        <begin position="21"/>
        <end position="40"/>
    </location>
</feature>
<name>A0A0M0J9R8_9EUKA</name>
<accession>A0A0M0J9R8</accession>
<dbReference type="AlphaFoldDB" id="A0A0M0J9R8"/>
<dbReference type="Proteomes" id="UP000037460">
    <property type="component" value="Unassembled WGS sequence"/>
</dbReference>
<evidence type="ECO:0000256" key="1">
    <source>
        <dbReference type="SAM" id="MobiDB-lite"/>
    </source>
</evidence>
<proteinExistence type="predicted"/>
<sequence>MPKRMRDAHARQLATNWEGFLERVPGKESTKAEPSKAEHVKPQLGSVMALAKDTGRPRDECRAALIASQNDYDRAKASLMPDAILSQAPSGVAIEGVYEPAEKFGGGRPGWIFKSGPHGLGYYKHKDPLPACMPAAKGG</sequence>
<evidence type="ECO:0000313" key="3">
    <source>
        <dbReference type="Proteomes" id="UP000037460"/>
    </source>
</evidence>
<protein>
    <submittedName>
        <fullName evidence="2">Uncharacterized protein</fullName>
    </submittedName>
</protein>